<dbReference type="EMBL" id="DVNF01000034">
    <property type="protein sequence ID" value="HIU59933.1"/>
    <property type="molecule type" value="Genomic_DNA"/>
</dbReference>
<keyword evidence="4 6" id="KW-1133">Transmembrane helix</keyword>
<sequence>MPTITDFIPIYTAVAVAAVLAVTAVVFRLLTYPGAIVAAATVVLAAVFWGYAGILIYIAPFILNAVFGFVGKKRRQAEEKFHAHTGKRGVRQVICNGAPALIMMGIAFFTRLEVFYVAAAAAVAEGFADSEAGDFGMAFGGKTVNILTFKECERGLSGGVSVVGTVAALVAVAVTALLPIPFSGYGWATFGAVVAGGFLGVMLDSALGASVQALYRCPECGTLTEKAYCHAETQLIRGYKRLDNNAVNIISSFSGAVIAGGIAALILYL</sequence>
<keyword evidence="3 6" id="KW-0812">Transmembrane</keyword>
<feature type="transmembrane region" description="Helical" evidence="6">
    <location>
        <begin position="7"/>
        <end position="30"/>
    </location>
</feature>
<comment type="similarity">
    <text evidence="2">Belongs to the TMEM19 family.</text>
</comment>
<dbReference type="PANTHER" id="PTHR13353:SF5">
    <property type="entry name" value="TRANSMEMBRANE PROTEIN 19"/>
    <property type="match status" value="1"/>
</dbReference>
<dbReference type="GO" id="GO:0016020">
    <property type="term" value="C:membrane"/>
    <property type="evidence" value="ECO:0007669"/>
    <property type="project" value="UniProtKB-SubCell"/>
</dbReference>
<name>A0A9D1SHL2_9FIRM</name>
<evidence type="ECO:0000256" key="6">
    <source>
        <dbReference type="SAM" id="Phobius"/>
    </source>
</evidence>
<gene>
    <name evidence="7" type="ORF">IAB05_00925</name>
</gene>
<feature type="transmembrane region" description="Helical" evidence="6">
    <location>
        <begin position="184"/>
        <end position="203"/>
    </location>
</feature>
<dbReference type="Pfam" id="PF01940">
    <property type="entry name" value="DUF92"/>
    <property type="match status" value="1"/>
</dbReference>
<feature type="transmembrane region" description="Helical" evidence="6">
    <location>
        <begin position="246"/>
        <end position="268"/>
    </location>
</feature>
<reference evidence="7" key="2">
    <citation type="journal article" date="2021" name="PeerJ">
        <title>Extensive microbial diversity within the chicken gut microbiome revealed by metagenomics and culture.</title>
        <authorList>
            <person name="Gilroy R."/>
            <person name="Ravi A."/>
            <person name="Getino M."/>
            <person name="Pursley I."/>
            <person name="Horton D.L."/>
            <person name="Alikhan N.F."/>
            <person name="Baker D."/>
            <person name="Gharbi K."/>
            <person name="Hall N."/>
            <person name="Watson M."/>
            <person name="Adriaenssens E.M."/>
            <person name="Foster-Nyarko E."/>
            <person name="Jarju S."/>
            <person name="Secka A."/>
            <person name="Antonio M."/>
            <person name="Oren A."/>
            <person name="Chaudhuri R.R."/>
            <person name="La Ragione R."/>
            <person name="Hildebrand F."/>
            <person name="Pallen M.J."/>
        </authorList>
    </citation>
    <scope>NUCLEOTIDE SEQUENCE</scope>
    <source>
        <strain evidence="7">18911</strain>
    </source>
</reference>
<evidence type="ECO:0000256" key="4">
    <source>
        <dbReference type="ARBA" id="ARBA00022989"/>
    </source>
</evidence>
<dbReference type="PANTHER" id="PTHR13353">
    <property type="entry name" value="TRANSMEMBRANE PROTEIN 19"/>
    <property type="match status" value="1"/>
</dbReference>
<dbReference type="Proteomes" id="UP000824094">
    <property type="component" value="Unassembled WGS sequence"/>
</dbReference>
<comment type="caution">
    <text evidence="7">The sequence shown here is derived from an EMBL/GenBank/DDBJ whole genome shotgun (WGS) entry which is preliminary data.</text>
</comment>
<keyword evidence="5 6" id="KW-0472">Membrane</keyword>
<accession>A0A9D1SHL2</accession>
<proteinExistence type="inferred from homology"/>
<dbReference type="AlphaFoldDB" id="A0A9D1SHL2"/>
<evidence type="ECO:0000313" key="8">
    <source>
        <dbReference type="Proteomes" id="UP000824094"/>
    </source>
</evidence>
<evidence type="ECO:0000256" key="1">
    <source>
        <dbReference type="ARBA" id="ARBA00004141"/>
    </source>
</evidence>
<evidence type="ECO:0000256" key="3">
    <source>
        <dbReference type="ARBA" id="ARBA00022692"/>
    </source>
</evidence>
<reference evidence="7" key="1">
    <citation type="submission" date="2020-10" db="EMBL/GenBank/DDBJ databases">
        <authorList>
            <person name="Gilroy R."/>
        </authorList>
    </citation>
    <scope>NUCLEOTIDE SEQUENCE</scope>
    <source>
        <strain evidence="7">18911</strain>
    </source>
</reference>
<dbReference type="InterPro" id="IPR002794">
    <property type="entry name" value="DUF92_TMEM19"/>
</dbReference>
<comment type="subcellular location">
    <subcellularLocation>
        <location evidence="1">Membrane</location>
        <topology evidence="1">Multi-pass membrane protein</topology>
    </subcellularLocation>
</comment>
<evidence type="ECO:0000313" key="7">
    <source>
        <dbReference type="EMBL" id="HIU59933.1"/>
    </source>
</evidence>
<evidence type="ECO:0000256" key="5">
    <source>
        <dbReference type="ARBA" id="ARBA00023136"/>
    </source>
</evidence>
<organism evidence="7 8">
    <name type="scientific">Candidatus Stercoripulliclostridium merdigallinarum</name>
    <dbReference type="NCBI Taxonomy" id="2840951"/>
    <lineage>
        <taxon>Bacteria</taxon>
        <taxon>Bacillati</taxon>
        <taxon>Bacillota</taxon>
        <taxon>Clostridia</taxon>
        <taxon>Eubacteriales</taxon>
        <taxon>Candidatus Stercoripulliclostridium</taxon>
    </lineage>
</organism>
<feature type="transmembrane region" description="Helical" evidence="6">
    <location>
        <begin position="36"/>
        <end position="67"/>
    </location>
</feature>
<protein>
    <submittedName>
        <fullName evidence="7">DUF92 domain-containing protein</fullName>
    </submittedName>
</protein>
<feature type="transmembrane region" description="Helical" evidence="6">
    <location>
        <begin position="156"/>
        <end position="178"/>
    </location>
</feature>
<evidence type="ECO:0000256" key="2">
    <source>
        <dbReference type="ARBA" id="ARBA00009012"/>
    </source>
</evidence>